<dbReference type="AlphaFoldDB" id="A0A5J4U7P2"/>
<name>A0A5J4U7P2_9EUKA</name>
<dbReference type="InterPro" id="IPR011050">
    <property type="entry name" value="Pectin_lyase_fold/virulence"/>
</dbReference>
<dbReference type="SMART" id="SM00710">
    <property type="entry name" value="PbH1"/>
    <property type="match status" value="4"/>
</dbReference>
<evidence type="ECO:0000313" key="2">
    <source>
        <dbReference type="Proteomes" id="UP000324800"/>
    </source>
</evidence>
<dbReference type="EMBL" id="SNRW01020114">
    <property type="protein sequence ID" value="KAA6365765.1"/>
    <property type="molecule type" value="Genomic_DNA"/>
</dbReference>
<proteinExistence type="predicted"/>
<organism evidence="1 2">
    <name type="scientific">Streblomastix strix</name>
    <dbReference type="NCBI Taxonomy" id="222440"/>
    <lineage>
        <taxon>Eukaryota</taxon>
        <taxon>Metamonada</taxon>
        <taxon>Preaxostyla</taxon>
        <taxon>Oxymonadida</taxon>
        <taxon>Streblomastigidae</taxon>
        <taxon>Streblomastix</taxon>
    </lineage>
</organism>
<accession>A0A5J4U7P2</accession>
<evidence type="ECO:0000313" key="1">
    <source>
        <dbReference type="EMBL" id="KAA6365765.1"/>
    </source>
</evidence>
<protein>
    <recommendedName>
        <fullName evidence="3">Right handed beta helix domain-containing protein</fullName>
    </recommendedName>
</protein>
<reference evidence="1 2" key="1">
    <citation type="submission" date="2019-03" db="EMBL/GenBank/DDBJ databases">
        <title>Single cell metagenomics reveals metabolic interactions within the superorganism composed of flagellate Streblomastix strix and complex community of Bacteroidetes bacteria on its surface.</title>
        <authorList>
            <person name="Treitli S.C."/>
            <person name="Kolisko M."/>
            <person name="Husnik F."/>
            <person name="Keeling P."/>
            <person name="Hampl V."/>
        </authorList>
    </citation>
    <scope>NUCLEOTIDE SEQUENCE [LARGE SCALE GENOMIC DNA]</scope>
    <source>
        <strain evidence="1">ST1C</strain>
    </source>
</reference>
<comment type="caution">
    <text evidence="1">The sequence shown here is derived from an EMBL/GenBank/DDBJ whole genome shotgun (WGS) entry which is preliminary data.</text>
</comment>
<dbReference type="InterPro" id="IPR006626">
    <property type="entry name" value="PbH1"/>
</dbReference>
<sequence length="650" mass="71508">MSGTSISKINQQGNGGGSCIKCNIGSGSSIQIEDQCLFQECISELGNGGAIQSTIDGGQIELSGVIFEECSGQDGGAIYSIISSGGTLTIKESCQFINCTSQYGNGGGIYINIDFAVQSFVSIEDCILTNCSAIDSTPQSQNPNYKGFGGGIFLIVSDNYNPTSNGIDFHGAKFYSNSATNYGQNLFVISSKLQDLCKLGNLGEYIKGNYDDDTSFDFELVGIPLSFGDFPSLSLSDIVNNKKYLERYWKHHTNLIWHVQFNEIITNDHEQGIDQQECGWYDDPCQTIEYALKQISLKMTNDENQNYEQKNIGISKGGYEILQPILINPSLSKTNKLSIMKQLYGNQQSINEQGQLIIKKNSNDNKEIGKDGWISVEGLMNLSIYSIDITTNQTTLQIPIIYIKGNQAILELDSVSFQQIQISPISNALGIIFLDDNIISIKISNTTFENIIIEGSGGNAIRIQNSDSTQNAFNIIITNSTFKNINDNGLNINNKIGGSAIQTQLHSRDLLEMKEYCLFEQCVCNQGYGGAMNIILNGGILNIKQTTLNKCTALNGGAIYISVTSMLEFLIQQEVYFEECEAIGSGIAEGRGGGLYINFEKNAPYEFRIGTDTHFINNEAIIIGRDIFIYCESIDDLDPDLRLLIYITRS</sequence>
<gene>
    <name evidence="1" type="ORF">EZS28_038708</name>
</gene>
<dbReference type="Proteomes" id="UP000324800">
    <property type="component" value="Unassembled WGS sequence"/>
</dbReference>
<evidence type="ECO:0008006" key="3">
    <source>
        <dbReference type="Google" id="ProtNLM"/>
    </source>
</evidence>
<dbReference type="SUPFAM" id="SSF51126">
    <property type="entry name" value="Pectin lyase-like"/>
    <property type="match status" value="1"/>
</dbReference>